<dbReference type="PIRSF" id="PIRSF014972">
    <property type="entry name" value="FlK"/>
    <property type="match status" value="1"/>
</dbReference>
<evidence type="ECO:0000313" key="5">
    <source>
        <dbReference type="Proteomes" id="UP000319627"/>
    </source>
</evidence>
<keyword evidence="5" id="KW-1185">Reference proteome</keyword>
<name>A0A562IKA3_9GAMM</name>
<feature type="active site" evidence="1">
    <location>
        <position position="61"/>
    </location>
</feature>
<feature type="active site" evidence="1">
    <location>
        <position position="87"/>
    </location>
</feature>
<accession>A0A562IKA3</accession>
<protein>
    <submittedName>
        <fullName evidence="4">Putative thioesterase</fullName>
    </submittedName>
</protein>
<evidence type="ECO:0000256" key="2">
    <source>
        <dbReference type="PIRSR" id="PIRSR014972-2"/>
    </source>
</evidence>
<feature type="active site" evidence="1">
    <location>
        <position position="53"/>
    </location>
</feature>
<organism evidence="4 5">
    <name type="scientific">Azomonas agilis</name>
    <dbReference type="NCBI Taxonomy" id="116849"/>
    <lineage>
        <taxon>Bacteria</taxon>
        <taxon>Pseudomonadati</taxon>
        <taxon>Pseudomonadota</taxon>
        <taxon>Gammaproteobacteria</taxon>
        <taxon>Pseudomonadales</taxon>
        <taxon>Pseudomonadaceae</taxon>
        <taxon>Azomonas</taxon>
    </lineage>
</organism>
<feature type="binding site" evidence="2">
    <location>
        <position position="80"/>
    </location>
    <ligand>
        <name>substrate</name>
    </ligand>
</feature>
<dbReference type="OrthoDB" id="8526175at2"/>
<dbReference type="Proteomes" id="UP000319627">
    <property type="component" value="Unassembled WGS sequence"/>
</dbReference>
<dbReference type="Gene3D" id="3.10.129.10">
    <property type="entry name" value="Hotdog Thioesterase"/>
    <property type="match status" value="1"/>
</dbReference>
<dbReference type="InterPro" id="IPR029069">
    <property type="entry name" value="HotDog_dom_sf"/>
</dbReference>
<proteinExistence type="predicted"/>
<dbReference type="PANTHER" id="PTHR36934:SF1">
    <property type="entry name" value="THIOESTERASE DOMAIN-CONTAINING PROTEIN"/>
    <property type="match status" value="1"/>
</dbReference>
<feature type="binding site" evidence="2">
    <location>
        <position position="131"/>
    </location>
    <ligand>
        <name>substrate</name>
    </ligand>
</feature>
<dbReference type="SUPFAM" id="SSF54637">
    <property type="entry name" value="Thioesterase/thiol ester dehydrase-isomerase"/>
    <property type="match status" value="1"/>
</dbReference>
<evidence type="ECO:0000259" key="3">
    <source>
        <dbReference type="Pfam" id="PF22636"/>
    </source>
</evidence>
<dbReference type="PANTHER" id="PTHR36934">
    <property type="entry name" value="BLR0278 PROTEIN"/>
    <property type="match status" value="1"/>
</dbReference>
<dbReference type="Pfam" id="PF22636">
    <property type="entry name" value="FlK"/>
    <property type="match status" value="1"/>
</dbReference>
<evidence type="ECO:0000256" key="1">
    <source>
        <dbReference type="PIRSR" id="PIRSR014972-1"/>
    </source>
</evidence>
<dbReference type="RefSeq" id="WP_144571431.1">
    <property type="nucleotide sequence ID" value="NZ_VLKG01000005.1"/>
</dbReference>
<gene>
    <name evidence="4" type="ORF">LX59_01726</name>
</gene>
<dbReference type="InterPro" id="IPR025540">
    <property type="entry name" value="FlK"/>
</dbReference>
<reference evidence="4 5" key="1">
    <citation type="submission" date="2019-07" db="EMBL/GenBank/DDBJ databases">
        <title>Genomic Encyclopedia of Type Strains, Phase I: the one thousand microbial genomes (KMG-I) project.</title>
        <authorList>
            <person name="Kyrpides N."/>
        </authorList>
    </citation>
    <scope>NUCLEOTIDE SEQUENCE [LARGE SCALE GENOMIC DNA]</scope>
    <source>
        <strain evidence="4 5">DSM 375</strain>
    </source>
</reference>
<sequence>MSHSNENNQPTSDRLESLAVGTRHELTYQVAAFDSPRTLRLEDQDEFPDVLATAKMVGLMELAAARLLRPLLQPGELSVGVQVNIEHLAPTPLFSEVRACATYQGKNGKLHLFEVELLDAGGVAGKGTHARAIVQNQRLMEGAQRRLAGPK</sequence>
<feature type="binding site" evidence="2">
    <location>
        <position position="80"/>
    </location>
    <ligand>
        <name>CoA</name>
        <dbReference type="ChEBI" id="CHEBI:57287"/>
    </ligand>
</feature>
<dbReference type="AlphaFoldDB" id="A0A562IKA3"/>
<comment type="caution">
    <text evidence="4">The sequence shown here is derived from an EMBL/GenBank/DDBJ whole genome shotgun (WGS) entry which is preliminary data.</text>
</comment>
<dbReference type="EMBL" id="VLKG01000005">
    <property type="protein sequence ID" value="TWH71439.1"/>
    <property type="molecule type" value="Genomic_DNA"/>
</dbReference>
<dbReference type="InterPro" id="IPR054485">
    <property type="entry name" value="FlK-like_dom"/>
</dbReference>
<evidence type="ECO:0000313" key="4">
    <source>
        <dbReference type="EMBL" id="TWH71439.1"/>
    </source>
</evidence>
<feature type="domain" description="Fluoroacetyl-CoA-specific thioesterase-like" evidence="3">
    <location>
        <begin position="45"/>
        <end position="136"/>
    </location>
</feature>